<dbReference type="EMBL" id="VMGK01000013">
    <property type="protein sequence ID" value="TSC92805.1"/>
    <property type="molecule type" value="Genomic_DNA"/>
</dbReference>
<evidence type="ECO:0000256" key="1">
    <source>
        <dbReference type="SAM" id="Phobius"/>
    </source>
</evidence>
<accession>A0A554LIU4</accession>
<evidence type="ECO:0000313" key="3">
    <source>
        <dbReference type="Proteomes" id="UP000315689"/>
    </source>
</evidence>
<organism evidence="2 3">
    <name type="scientific">Candidatus Berkelbacteria bacterium Licking1014_7</name>
    <dbReference type="NCBI Taxonomy" id="2017147"/>
    <lineage>
        <taxon>Bacteria</taxon>
        <taxon>Candidatus Berkelbacteria</taxon>
    </lineage>
</organism>
<evidence type="ECO:0000313" key="2">
    <source>
        <dbReference type="EMBL" id="TSC92805.1"/>
    </source>
</evidence>
<keyword evidence="1" id="KW-0812">Transmembrane</keyword>
<reference evidence="2 3" key="1">
    <citation type="submission" date="2017-07" db="EMBL/GenBank/DDBJ databases">
        <title>Mechanisms for carbon and nitrogen cycling indicate functional differentiation within the Candidate Phyla Radiation.</title>
        <authorList>
            <person name="Danczak R.E."/>
            <person name="Johnston M.D."/>
            <person name="Kenah C."/>
            <person name="Slattery M."/>
            <person name="Wrighton K.C."/>
            <person name="Wilkins M.J."/>
        </authorList>
    </citation>
    <scope>NUCLEOTIDE SEQUENCE [LARGE SCALE GENOMIC DNA]</scope>
    <source>
        <strain evidence="2">Licking1014_7</strain>
    </source>
</reference>
<keyword evidence="1" id="KW-1133">Transmembrane helix</keyword>
<feature type="transmembrane region" description="Helical" evidence="1">
    <location>
        <begin position="88"/>
        <end position="107"/>
    </location>
</feature>
<comment type="caution">
    <text evidence="2">The sequence shown here is derived from an EMBL/GenBank/DDBJ whole genome shotgun (WGS) entry which is preliminary data.</text>
</comment>
<sequence>MPIDFSKLLDKKYLFNIYPDKLSLMWYLLGFFGALIIIAILIAIIYRPENYLKKEFSVKIQKMLWTCALVGFMLLFFRWQYLGILGKRFYLLIDFIILAAWSIYLIIYKTLILPKKLNFYQKQLEFKKYLPTREKNK</sequence>
<gene>
    <name evidence="2" type="ORF">CEN89_435</name>
</gene>
<protein>
    <submittedName>
        <fullName evidence="2">Uncharacterized protein</fullName>
    </submittedName>
</protein>
<feature type="transmembrane region" description="Helical" evidence="1">
    <location>
        <begin position="24"/>
        <end position="44"/>
    </location>
</feature>
<proteinExistence type="predicted"/>
<dbReference type="Proteomes" id="UP000315689">
    <property type="component" value="Unassembled WGS sequence"/>
</dbReference>
<feature type="transmembrane region" description="Helical" evidence="1">
    <location>
        <begin position="64"/>
        <end position="82"/>
    </location>
</feature>
<keyword evidence="1" id="KW-0472">Membrane</keyword>
<dbReference type="AlphaFoldDB" id="A0A554LIU4"/>
<name>A0A554LIU4_9BACT</name>